<dbReference type="AlphaFoldDB" id="A0A9X2EEK1"/>
<feature type="transmembrane region" description="Helical" evidence="5">
    <location>
        <begin position="268"/>
        <end position="293"/>
    </location>
</feature>
<organism evidence="7 8">
    <name type="scientific">Sphingomicrobium sediminis</name>
    <dbReference type="NCBI Taxonomy" id="2950949"/>
    <lineage>
        <taxon>Bacteria</taxon>
        <taxon>Pseudomonadati</taxon>
        <taxon>Pseudomonadota</taxon>
        <taxon>Alphaproteobacteria</taxon>
        <taxon>Sphingomonadales</taxon>
        <taxon>Sphingomonadaceae</taxon>
        <taxon>Sphingomicrobium</taxon>
    </lineage>
</organism>
<comment type="caution">
    <text evidence="7">The sequence shown here is derived from an EMBL/GenBank/DDBJ whole genome shotgun (WGS) entry which is preliminary data.</text>
</comment>
<sequence>MSERMRPLSGREKAGYGIGDFASNLYLGFFGLFLLYYYTDIYGISAAAAATIMLATRVVDAITDPIMGAIADRTRTKWGRYRPYLLFVSVPFGIMGYLTLAGPDGSETFKIVYALVTYMLVMMLYTAINLPYSALLGVISPRSEERTKATVYRFVMASLGNLFVALTATALVREFGNGDDLVGMRWTMGIFATIAVVSFLVCFATTRERIEAIPQKIDLKRDLGTMIKDGVWPIVAIGCLLLIVGISLRGSTAVFYFKYLTDYGDQPLLWAFDYFSVNLALSFVGVALGSLAVAWLRKRWTKRELMIGSGLLNAVLLVIFYFVPPALYWVITSIAVASGFLFGIAITAIFAIYTDVAEFSEWKNHRQVTALVIAASIFSMKAGGALGGAIPGFALGSVGFVPNVAQPGEVQNMILVVYTFVPAAAFLLSGVVFLKYPLDRTRVCQIEADLNKRRGNLAPA</sequence>
<dbReference type="InterPro" id="IPR020846">
    <property type="entry name" value="MFS_dom"/>
</dbReference>
<reference evidence="7" key="1">
    <citation type="submission" date="2022-06" db="EMBL/GenBank/DDBJ databases">
        <title>Sphingomicrobium sedimins sp. nov., a marine bacterium isolated from tidal flat.</title>
        <authorList>
            <person name="Kim C.-H."/>
            <person name="Yoo Y."/>
            <person name="Kim J.-J."/>
        </authorList>
    </citation>
    <scope>NUCLEOTIDE SEQUENCE</scope>
    <source>
        <strain evidence="7">GRR-S6-50</strain>
    </source>
</reference>
<dbReference type="GO" id="GO:0006814">
    <property type="term" value="P:sodium ion transport"/>
    <property type="evidence" value="ECO:0007669"/>
    <property type="project" value="InterPro"/>
</dbReference>
<evidence type="ECO:0000256" key="5">
    <source>
        <dbReference type="SAM" id="Phobius"/>
    </source>
</evidence>
<dbReference type="InterPro" id="IPR036259">
    <property type="entry name" value="MFS_trans_sf"/>
</dbReference>
<keyword evidence="8" id="KW-1185">Reference proteome</keyword>
<keyword evidence="2 5" id="KW-0812">Transmembrane</keyword>
<dbReference type="GO" id="GO:0005886">
    <property type="term" value="C:plasma membrane"/>
    <property type="evidence" value="ECO:0007669"/>
    <property type="project" value="TreeGrafter"/>
</dbReference>
<dbReference type="Gene3D" id="1.20.1250.20">
    <property type="entry name" value="MFS general substrate transporter like domains"/>
    <property type="match status" value="1"/>
</dbReference>
<dbReference type="InterPro" id="IPR001927">
    <property type="entry name" value="Na/Gal_symport"/>
</dbReference>
<evidence type="ECO:0000256" key="2">
    <source>
        <dbReference type="ARBA" id="ARBA00022692"/>
    </source>
</evidence>
<dbReference type="Proteomes" id="UP001155128">
    <property type="component" value="Unassembled WGS sequence"/>
</dbReference>
<feature type="transmembrane region" description="Helical" evidence="5">
    <location>
        <begin position="84"/>
        <end position="100"/>
    </location>
</feature>
<dbReference type="GO" id="GO:0008643">
    <property type="term" value="P:carbohydrate transport"/>
    <property type="evidence" value="ECO:0007669"/>
    <property type="project" value="InterPro"/>
</dbReference>
<feature type="domain" description="Major facilitator superfamily (MFS) profile" evidence="6">
    <location>
        <begin position="12"/>
        <end position="442"/>
    </location>
</feature>
<gene>
    <name evidence="7" type="ORF">NDO55_01905</name>
</gene>
<dbReference type="PANTHER" id="PTHR11328:SF24">
    <property type="entry name" value="MAJOR FACILITATOR SUPERFAMILY (MFS) PROFILE DOMAIN-CONTAINING PROTEIN"/>
    <property type="match status" value="1"/>
</dbReference>
<feature type="transmembrane region" description="Helical" evidence="5">
    <location>
        <begin position="329"/>
        <end position="356"/>
    </location>
</feature>
<comment type="similarity">
    <text evidence="1">Belongs to the sodium:galactoside symporter (TC 2.A.2) family.</text>
</comment>
<protein>
    <submittedName>
        <fullName evidence="7">MFS transporter</fullName>
    </submittedName>
</protein>
<keyword evidence="3 5" id="KW-1133">Transmembrane helix</keyword>
<evidence type="ECO:0000256" key="3">
    <source>
        <dbReference type="ARBA" id="ARBA00022989"/>
    </source>
</evidence>
<evidence type="ECO:0000256" key="4">
    <source>
        <dbReference type="ARBA" id="ARBA00023136"/>
    </source>
</evidence>
<feature type="transmembrane region" description="Helical" evidence="5">
    <location>
        <begin position="368"/>
        <end position="393"/>
    </location>
</feature>
<name>A0A9X2EEK1_9SPHN</name>
<dbReference type="NCBIfam" id="TIGR00792">
    <property type="entry name" value="gph"/>
    <property type="match status" value="1"/>
</dbReference>
<dbReference type="GO" id="GO:0015293">
    <property type="term" value="F:symporter activity"/>
    <property type="evidence" value="ECO:0007669"/>
    <property type="project" value="InterPro"/>
</dbReference>
<dbReference type="EMBL" id="JAMSHT010000001">
    <property type="protein sequence ID" value="MCM8556573.1"/>
    <property type="molecule type" value="Genomic_DNA"/>
</dbReference>
<accession>A0A9X2EEK1</accession>
<feature type="transmembrane region" description="Helical" evidence="5">
    <location>
        <begin position="184"/>
        <end position="206"/>
    </location>
</feature>
<proteinExistence type="inferred from homology"/>
<feature type="transmembrane region" description="Helical" evidence="5">
    <location>
        <begin position="305"/>
        <end position="323"/>
    </location>
</feature>
<dbReference type="Pfam" id="PF13347">
    <property type="entry name" value="MFS_2"/>
    <property type="match status" value="1"/>
</dbReference>
<feature type="transmembrane region" description="Helical" evidence="5">
    <location>
        <begin position="21"/>
        <end position="38"/>
    </location>
</feature>
<dbReference type="SUPFAM" id="SSF103473">
    <property type="entry name" value="MFS general substrate transporter"/>
    <property type="match status" value="1"/>
</dbReference>
<feature type="transmembrane region" description="Helical" evidence="5">
    <location>
        <begin position="230"/>
        <end position="248"/>
    </location>
</feature>
<evidence type="ECO:0000256" key="1">
    <source>
        <dbReference type="ARBA" id="ARBA00009617"/>
    </source>
</evidence>
<dbReference type="InterPro" id="IPR039672">
    <property type="entry name" value="MFS_2"/>
</dbReference>
<dbReference type="PANTHER" id="PTHR11328">
    <property type="entry name" value="MAJOR FACILITATOR SUPERFAMILY DOMAIN-CONTAINING PROTEIN"/>
    <property type="match status" value="1"/>
</dbReference>
<dbReference type="RefSeq" id="WP_252111897.1">
    <property type="nucleotide sequence ID" value="NZ_JAMSHT010000001.1"/>
</dbReference>
<dbReference type="CDD" id="cd17332">
    <property type="entry name" value="MFS_MelB_like"/>
    <property type="match status" value="1"/>
</dbReference>
<keyword evidence="4 5" id="KW-0472">Membrane</keyword>
<dbReference type="PROSITE" id="PS50850">
    <property type="entry name" value="MFS"/>
    <property type="match status" value="1"/>
</dbReference>
<feature type="transmembrane region" description="Helical" evidence="5">
    <location>
        <begin position="413"/>
        <end position="434"/>
    </location>
</feature>
<evidence type="ECO:0000313" key="7">
    <source>
        <dbReference type="EMBL" id="MCM8556573.1"/>
    </source>
</evidence>
<feature type="transmembrane region" description="Helical" evidence="5">
    <location>
        <begin position="112"/>
        <end position="139"/>
    </location>
</feature>
<evidence type="ECO:0000313" key="8">
    <source>
        <dbReference type="Proteomes" id="UP001155128"/>
    </source>
</evidence>
<feature type="transmembrane region" description="Helical" evidence="5">
    <location>
        <begin position="151"/>
        <end position="172"/>
    </location>
</feature>
<evidence type="ECO:0000259" key="6">
    <source>
        <dbReference type="PROSITE" id="PS50850"/>
    </source>
</evidence>